<name>A0A1G2BUG7_9BACT</name>
<dbReference type="EMBL" id="MHKN01000013">
    <property type="protein sequence ID" value="OGY92678.1"/>
    <property type="molecule type" value="Genomic_DNA"/>
</dbReference>
<evidence type="ECO:0000256" key="1">
    <source>
        <dbReference type="SAM" id="Coils"/>
    </source>
</evidence>
<evidence type="ECO:0000313" key="2">
    <source>
        <dbReference type="EMBL" id="OGY92678.1"/>
    </source>
</evidence>
<feature type="coiled-coil region" evidence="1">
    <location>
        <begin position="121"/>
        <end position="148"/>
    </location>
</feature>
<sequence>MNFEIGSNKQLLIDAKLKEVREFKDRLGYPVDARIVEAVAMLQLLGLNTAGSCEGHVDEPGRMAPWVDVEAPNEPEYRYKGEQHITDTILSEFGIDKNTLLDGETDAAMQAWEKLNRALSHEEETEEYKQWTAENKRLAQKMKMIIAEYQQQEDIAKKGPITIDEQGDGSVRIHTGGEDFKRNSRDLAESEKEEMRVRLQRSQEVMNVFIQYLRERFLHA</sequence>
<dbReference type="Proteomes" id="UP000177349">
    <property type="component" value="Unassembled WGS sequence"/>
</dbReference>
<keyword evidence="1" id="KW-0175">Coiled coil</keyword>
<reference evidence="2 3" key="1">
    <citation type="journal article" date="2016" name="Nat. Commun.">
        <title>Thousands of microbial genomes shed light on interconnected biogeochemical processes in an aquifer system.</title>
        <authorList>
            <person name="Anantharaman K."/>
            <person name="Brown C.T."/>
            <person name="Hug L.A."/>
            <person name="Sharon I."/>
            <person name="Castelle C.J."/>
            <person name="Probst A.J."/>
            <person name="Thomas B.C."/>
            <person name="Singh A."/>
            <person name="Wilkins M.J."/>
            <person name="Karaoz U."/>
            <person name="Brodie E.L."/>
            <person name="Williams K.H."/>
            <person name="Hubbard S.S."/>
            <person name="Banfield J.F."/>
        </authorList>
    </citation>
    <scope>NUCLEOTIDE SEQUENCE [LARGE SCALE GENOMIC DNA]</scope>
</reference>
<dbReference type="AlphaFoldDB" id="A0A1G2BUG7"/>
<comment type="caution">
    <text evidence="2">The sequence shown here is derived from an EMBL/GenBank/DDBJ whole genome shotgun (WGS) entry which is preliminary data.</text>
</comment>
<evidence type="ECO:0000313" key="3">
    <source>
        <dbReference type="Proteomes" id="UP000177349"/>
    </source>
</evidence>
<gene>
    <name evidence="2" type="ORF">A3B31_00450</name>
</gene>
<proteinExistence type="predicted"/>
<organism evidence="2 3">
    <name type="scientific">Candidatus Komeilibacteria bacterium RIFCSPLOWO2_01_FULL_53_11</name>
    <dbReference type="NCBI Taxonomy" id="1798552"/>
    <lineage>
        <taxon>Bacteria</taxon>
        <taxon>Candidatus Komeiliibacteriota</taxon>
    </lineage>
</organism>
<protein>
    <submittedName>
        <fullName evidence="2">Uncharacterized protein</fullName>
    </submittedName>
</protein>
<accession>A0A1G2BUG7</accession>